<dbReference type="InterPro" id="IPR025836">
    <property type="entry name" value="Zn_knuckle_CX2CX4HX4C"/>
</dbReference>
<evidence type="ECO:0000313" key="4">
    <source>
        <dbReference type="Proteomes" id="UP001141552"/>
    </source>
</evidence>
<dbReference type="EMBL" id="JAKUCV010000920">
    <property type="protein sequence ID" value="KAJ4848357.1"/>
    <property type="molecule type" value="Genomic_DNA"/>
</dbReference>
<proteinExistence type="predicted"/>
<evidence type="ECO:0000259" key="1">
    <source>
        <dbReference type="Pfam" id="PF14111"/>
    </source>
</evidence>
<dbReference type="InterPro" id="IPR040256">
    <property type="entry name" value="At4g02000-like"/>
</dbReference>
<dbReference type="AlphaFoldDB" id="A0A9Q0JPH4"/>
<evidence type="ECO:0000259" key="2">
    <source>
        <dbReference type="Pfam" id="PF14392"/>
    </source>
</evidence>
<dbReference type="Pfam" id="PF14111">
    <property type="entry name" value="DUF4283"/>
    <property type="match status" value="1"/>
</dbReference>
<dbReference type="Proteomes" id="UP001141552">
    <property type="component" value="Unassembled WGS sequence"/>
</dbReference>
<evidence type="ECO:0000313" key="3">
    <source>
        <dbReference type="EMBL" id="KAJ4848357.1"/>
    </source>
</evidence>
<sequence length="220" mass="25745">MSSSTHLVIDLGASQEQLDLPEETSLGALVARTYVASKVFAERRLTPSQIYNQINEIWYIKGKFRVIPKPNNIVLIGFEHEEDCKHVLKGYPWLVSNLHFCLKPWTENFILGQVPFRLSHFWVQIHDIPSELLTRAKIVRLGDAFPIFLHYEHSLENVLGWQGFVRARIEFDVAQPLRPRVHVLDIKGKEIWLKFKYERLGEFYFRCGLISYATYKCKRA</sequence>
<dbReference type="PANTHER" id="PTHR31286:SF167">
    <property type="entry name" value="OS09G0268800 PROTEIN"/>
    <property type="match status" value="1"/>
</dbReference>
<dbReference type="InterPro" id="IPR025558">
    <property type="entry name" value="DUF4283"/>
</dbReference>
<accession>A0A9Q0JPH4</accession>
<dbReference type="Pfam" id="PF14392">
    <property type="entry name" value="zf-CCHC_4"/>
    <property type="match status" value="1"/>
</dbReference>
<dbReference type="PANTHER" id="PTHR31286">
    <property type="entry name" value="GLYCINE-RICH CELL WALL STRUCTURAL PROTEIN 1.8-LIKE"/>
    <property type="match status" value="1"/>
</dbReference>
<comment type="caution">
    <text evidence="3">The sequence shown here is derived from an EMBL/GenBank/DDBJ whole genome shotgun (WGS) entry which is preliminary data.</text>
</comment>
<reference evidence="3" key="1">
    <citation type="submission" date="2022-02" db="EMBL/GenBank/DDBJ databases">
        <authorList>
            <person name="Henning P.M."/>
            <person name="McCubbin A.G."/>
            <person name="Shore J.S."/>
        </authorList>
    </citation>
    <scope>NUCLEOTIDE SEQUENCE</scope>
    <source>
        <strain evidence="3">F60SS</strain>
        <tissue evidence="3">Leaves</tissue>
    </source>
</reference>
<organism evidence="3 4">
    <name type="scientific">Turnera subulata</name>
    <dbReference type="NCBI Taxonomy" id="218843"/>
    <lineage>
        <taxon>Eukaryota</taxon>
        <taxon>Viridiplantae</taxon>
        <taxon>Streptophyta</taxon>
        <taxon>Embryophyta</taxon>
        <taxon>Tracheophyta</taxon>
        <taxon>Spermatophyta</taxon>
        <taxon>Magnoliopsida</taxon>
        <taxon>eudicotyledons</taxon>
        <taxon>Gunneridae</taxon>
        <taxon>Pentapetalae</taxon>
        <taxon>rosids</taxon>
        <taxon>fabids</taxon>
        <taxon>Malpighiales</taxon>
        <taxon>Passifloraceae</taxon>
        <taxon>Turnera</taxon>
    </lineage>
</organism>
<gene>
    <name evidence="3" type="ORF">Tsubulata_012736</name>
</gene>
<feature type="domain" description="DUF4283" evidence="1">
    <location>
        <begin position="46"/>
        <end position="111"/>
    </location>
</feature>
<protein>
    <recommendedName>
        <fullName evidence="5">DUF4283 domain-containing protein</fullName>
    </recommendedName>
</protein>
<feature type="domain" description="Zinc knuckle CX2CX4HX4C" evidence="2">
    <location>
        <begin position="171"/>
        <end position="217"/>
    </location>
</feature>
<dbReference type="OrthoDB" id="1166622at2759"/>
<evidence type="ECO:0008006" key="5">
    <source>
        <dbReference type="Google" id="ProtNLM"/>
    </source>
</evidence>
<name>A0A9Q0JPH4_9ROSI</name>
<keyword evidence="4" id="KW-1185">Reference proteome</keyword>
<reference evidence="3" key="2">
    <citation type="journal article" date="2023" name="Plants (Basel)">
        <title>Annotation of the Turnera subulata (Passifloraceae) Draft Genome Reveals the S-Locus Evolved after the Divergence of Turneroideae from Passifloroideae in a Stepwise Manner.</title>
        <authorList>
            <person name="Henning P.M."/>
            <person name="Roalson E.H."/>
            <person name="Mir W."/>
            <person name="McCubbin A.G."/>
            <person name="Shore J.S."/>
        </authorList>
    </citation>
    <scope>NUCLEOTIDE SEQUENCE</scope>
    <source>
        <strain evidence="3">F60SS</strain>
    </source>
</reference>